<evidence type="ECO:0000256" key="1">
    <source>
        <dbReference type="SAM" id="Phobius"/>
    </source>
</evidence>
<keyword evidence="1" id="KW-0472">Membrane</keyword>
<dbReference type="EMBL" id="AUNC01000009">
    <property type="protein sequence ID" value="KEO58173.1"/>
    <property type="molecule type" value="Genomic_DNA"/>
</dbReference>
<name>A0ABR4TR26_9PROT</name>
<dbReference type="RefSeq" id="WP_156962649.1">
    <property type="nucleotide sequence ID" value="NZ_AUNC01000009.1"/>
</dbReference>
<evidence type="ECO:0000313" key="3">
    <source>
        <dbReference type="Proteomes" id="UP000027463"/>
    </source>
</evidence>
<accession>A0ABR4TR26</accession>
<protein>
    <submittedName>
        <fullName evidence="2">Uncharacterized protein</fullName>
    </submittedName>
</protein>
<evidence type="ECO:0000313" key="2">
    <source>
        <dbReference type="EMBL" id="KEO58173.1"/>
    </source>
</evidence>
<feature type="transmembrane region" description="Helical" evidence="1">
    <location>
        <begin position="19"/>
        <end position="37"/>
    </location>
</feature>
<gene>
    <name evidence="2" type="ORF">SMB34_14975</name>
</gene>
<sequence length="51" mass="5566">MTKATNHSELLESSGSADFSAPSFVMTVPFGLAELFFNSQSQEMTRRAGHD</sequence>
<reference evidence="2 3" key="1">
    <citation type="submission" date="2013-07" db="EMBL/GenBank/DDBJ databases">
        <title>Thalassospira permensis NBRC 106175 Genome Sequencing.</title>
        <authorList>
            <person name="Lai Q."/>
            <person name="Shao Z."/>
        </authorList>
    </citation>
    <scope>NUCLEOTIDE SEQUENCE [LARGE SCALE GENOMIC DNA]</scope>
    <source>
        <strain evidence="2 3">NBRC 106175</strain>
    </source>
</reference>
<organism evidence="2 3">
    <name type="scientific">Thalassospira permensis NBRC 106175</name>
    <dbReference type="NCBI Taxonomy" id="1353532"/>
    <lineage>
        <taxon>Bacteria</taxon>
        <taxon>Pseudomonadati</taxon>
        <taxon>Pseudomonadota</taxon>
        <taxon>Alphaproteobacteria</taxon>
        <taxon>Rhodospirillales</taxon>
        <taxon>Thalassospiraceae</taxon>
        <taxon>Thalassospira</taxon>
    </lineage>
</organism>
<dbReference type="Proteomes" id="UP000027463">
    <property type="component" value="Unassembled WGS sequence"/>
</dbReference>
<keyword evidence="1" id="KW-0812">Transmembrane</keyword>
<keyword evidence="3" id="KW-1185">Reference proteome</keyword>
<keyword evidence="1" id="KW-1133">Transmembrane helix</keyword>
<dbReference type="GeneID" id="68924096"/>
<proteinExistence type="predicted"/>
<comment type="caution">
    <text evidence="2">The sequence shown here is derived from an EMBL/GenBank/DDBJ whole genome shotgun (WGS) entry which is preliminary data.</text>
</comment>